<evidence type="ECO:0000313" key="11">
    <source>
        <dbReference type="EMBL" id="RHY98516.1"/>
    </source>
</evidence>
<dbReference type="InterPro" id="IPR036866">
    <property type="entry name" value="RibonucZ/Hydroxyglut_hydro"/>
</dbReference>
<evidence type="ECO:0000256" key="6">
    <source>
        <dbReference type="ARBA" id="ARBA00022759"/>
    </source>
</evidence>
<evidence type="ECO:0000313" key="12">
    <source>
        <dbReference type="Proteomes" id="UP000265716"/>
    </source>
</evidence>
<dbReference type="EMBL" id="QUTC01001448">
    <property type="protein sequence ID" value="RHY76724.1"/>
    <property type="molecule type" value="Genomic_DNA"/>
</dbReference>
<evidence type="ECO:0000313" key="10">
    <source>
        <dbReference type="EMBL" id="RHY76724.1"/>
    </source>
</evidence>
<evidence type="ECO:0000256" key="2">
    <source>
        <dbReference type="ARBA" id="ARBA00011738"/>
    </source>
</evidence>
<dbReference type="InterPro" id="IPR013471">
    <property type="entry name" value="RNase_Z/BN"/>
</dbReference>
<evidence type="ECO:0000256" key="1">
    <source>
        <dbReference type="ARBA" id="ARBA00001947"/>
    </source>
</evidence>
<keyword evidence="8" id="KW-0862">Zinc</keyword>
<dbReference type="EMBL" id="QUTF01019916">
    <property type="protein sequence ID" value="RHY98516.1"/>
    <property type="molecule type" value="Genomic_DNA"/>
</dbReference>
<dbReference type="HAMAP" id="MF_01818">
    <property type="entry name" value="RNase_Z_BN"/>
    <property type="match status" value="1"/>
</dbReference>
<comment type="subunit">
    <text evidence="2">Homodimer.</text>
</comment>
<organism evidence="10 12">
    <name type="scientific">Aphanomyces astaci</name>
    <name type="common">Crayfish plague agent</name>
    <dbReference type="NCBI Taxonomy" id="112090"/>
    <lineage>
        <taxon>Eukaryota</taxon>
        <taxon>Sar</taxon>
        <taxon>Stramenopiles</taxon>
        <taxon>Oomycota</taxon>
        <taxon>Saprolegniomycetes</taxon>
        <taxon>Saprolegniales</taxon>
        <taxon>Verrucalvaceae</taxon>
        <taxon>Aphanomyces</taxon>
    </lineage>
</organism>
<dbReference type="Proteomes" id="UP000286510">
    <property type="component" value="Unassembled WGS sequence"/>
</dbReference>
<proteinExistence type="inferred from homology"/>
<dbReference type="InterPro" id="IPR027794">
    <property type="entry name" value="tRNase_Z_dom"/>
</dbReference>
<accession>A0A397EAU7</accession>
<comment type="caution">
    <text evidence="10">The sequence shown here is derived from an EMBL/GenBank/DDBJ whole genome shotgun (WGS) entry which is preliminary data.</text>
</comment>
<dbReference type="Proteomes" id="UP000265716">
    <property type="component" value="Unassembled WGS sequence"/>
</dbReference>
<evidence type="ECO:0000256" key="4">
    <source>
        <dbReference type="ARBA" id="ARBA00022722"/>
    </source>
</evidence>
<comment type="cofactor">
    <cofactor evidence="1">
        <name>Zn(2+)</name>
        <dbReference type="ChEBI" id="CHEBI:29105"/>
    </cofactor>
</comment>
<name>A0A397EAU7_APHAT</name>
<feature type="domain" description="tRNase Z endonuclease" evidence="9">
    <location>
        <begin position="88"/>
        <end position="131"/>
    </location>
</feature>
<dbReference type="AlphaFoldDB" id="A0A397EAU7"/>
<keyword evidence="4" id="KW-0540">Nuclease</keyword>
<sequence length="417" mass="45861">MYCEHLKHWKTLFKTLHKTRPIKCTHSMAARNLSATAHRLRHLRLTSVPKSHAEKHRLQMMQLPQFTGFEIVLLGTGAGMPSIQRGASSLCVQLPAKSWLFDCGEGTLRQIFRSTVRVTTTEKIFLTHVHGDHLFGLPGMLCTLNALNADYMDPSTKQLGRRPIDVYGPPGVFDFVNASLTASCAHMNNVFITIHELVPLDYQPPPPSPHERVHEDLSHTIIRPERVDGTLAWRVMDDGAHTVMAGALAHSVPSLGGSCRYVVEENTRPGRIDVAAATRRGLVPGPLYKQLKGGDSVQLPDGSTLHPHEVMGPSRRGRKAAILGDSADSSGMYALARNADALDRGHSTSAMAGYFARHINPTLLVLTHISHRFSPGLVGPNSVQRLVDEARVTFRKRAVVDGFDLMRIPIPLPPITS</sequence>
<dbReference type="Gene3D" id="3.60.15.10">
    <property type="entry name" value="Ribonuclease Z/Hydroxyacylglutathione hydrolase-like"/>
    <property type="match status" value="1"/>
</dbReference>
<dbReference type="PANTHER" id="PTHR46018">
    <property type="entry name" value="ZINC PHOSPHODIESTERASE ELAC PROTEIN 1"/>
    <property type="match status" value="1"/>
</dbReference>
<dbReference type="SUPFAM" id="SSF56281">
    <property type="entry name" value="Metallo-hydrolase/oxidoreductase"/>
    <property type="match status" value="1"/>
</dbReference>
<evidence type="ECO:0000256" key="3">
    <source>
        <dbReference type="ARBA" id="ARBA00022694"/>
    </source>
</evidence>
<keyword evidence="3" id="KW-0819">tRNA processing</keyword>
<keyword evidence="7" id="KW-0378">Hydrolase</keyword>
<keyword evidence="5" id="KW-0479">Metal-binding</keyword>
<dbReference type="PANTHER" id="PTHR46018:SF2">
    <property type="entry name" value="ZINC PHOSPHODIESTERASE ELAC PROTEIN 1"/>
    <property type="match status" value="1"/>
</dbReference>
<keyword evidence="6" id="KW-0255">Endonuclease</keyword>
<evidence type="ECO:0000256" key="7">
    <source>
        <dbReference type="ARBA" id="ARBA00022801"/>
    </source>
</evidence>
<protein>
    <recommendedName>
        <fullName evidence="9">tRNase Z endonuclease domain-containing protein</fullName>
    </recommendedName>
</protein>
<evidence type="ECO:0000256" key="5">
    <source>
        <dbReference type="ARBA" id="ARBA00022723"/>
    </source>
</evidence>
<evidence type="ECO:0000256" key="8">
    <source>
        <dbReference type="ARBA" id="ARBA00022833"/>
    </source>
</evidence>
<dbReference type="GO" id="GO:0005634">
    <property type="term" value="C:nucleus"/>
    <property type="evidence" value="ECO:0007669"/>
    <property type="project" value="TreeGrafter"/>
</dbReference>
<gene>
    <name evidence="11" type="ORF">DYB26_002315</name>
    <name evidence="10" type="ORF">DYB38_002362</name>
</gene>
<dbReference type="GO" id="GO:0042781">
    <property type="term" value="F:3'-tRNA processing endoribonuclease activity"/>
    <property type="evidence" value="ECO:0007669"/>
    <property type="project" value="TreeGrafter"/>
</dbReference>
<evidence type="ECO:0000313" key="13">
    <source>
        <dbReference type="Proteomes" id="UP000286510"/>
    </source>
</evidence>
<reference evidence="12 13" key="1">
    <citation type="submission" date="2018-08" db="EMBL/GenBank/DDBJ databases">
        <title>Aphanomyces genome sequencing and annotation.</title>
        <authorList>
            <person name="Minardi D."/>
            <person name="Oidtmann B."/>
            <person name="Van Der Giezen M."/>
            <person name="Studholme D.J."/>
        </authorList>
    </citation>
    <scope>NUCLEOTIDE SEQUENCE [LARGE SCALE GENOMIC DNA]</scope>
    <source>
        <strain evidence="11 13">FDL457</strain>
        <strain evidence="10 12">SA</strain>
    </source>
</reference>
<dbReference type="VEuPathDB" id="FungiDB:H257_12539"/>
<dbReference type="Pfam" id="PF13691">
    <property type="entry name" value="Lactamase_B_4"/>
    <property type="match status" value="1"/>
</dbReference>
<dbReference type="GO" id="GO:0046872">
    <property type="term" value="F:metal ion binding"/>
    <property type="evidence" value="ECO:0007669"/>
    <property type="project" value="UniProtKB-KW"/>
</dbReference>
<evidence type="ECO:0000259" key="9">
    <source>
        <dbReference type="Pfam" id="PF13691"/>
    </source>
</evidence>